<evidence type="ECO:0000256" key="1">
    <source>
        <dbReference type="SAM" id="MobiDB-lite"/>
    </source>
</evidence>
<protein>
    <submittedName>
        <fullName evidence="2">AIM24 family protein</fullName>
    </submittedName>
</protein>
<gene>
    <name evidence="2" type="ORF">OS889_09295</name>
</gene>
<reference evidence="2 3" key="1">
    <citation type="submission" date="2024-08" db="EMBL/GenBank/DDBJ databases">
        <title>Halobellus sp. MBLA0158 whole genome sequence.</title>
        <authorList>
            <person name="Hwang C.Y."/>
            <person name="Cho E.-S."/>
            <person name="Seo M.-J."/>
        </authorList>
    </citation>
    <scope>NUCLEOTIDE SEQUENCE [LARGE SCALE GENOMIC DNA]</scope>
    <source>
        <strain evidence="2 3">MBLA0158</strain>
    </source>
</reference>
<organism evidence="2 3">
    <name type="scientific">Halobellus rubicundus</name>
    <dbReference type="NCBI Taxonomy" id="2996466"/>
    <lineage>
        <taxon>Archaea</taxon>
        <taxon>Methanobacteriati</taxon>
        <taxon>Methanobacteriota</taxon>
        <taxon>Stenosarchaea group</taxon>
        <taxon>Halobacteria</taxon>
        <taxon>Halobacteriales</taxon>
        <taxon>Haloferacaceae</taxon>
        <taxon>Halobellus</taxon>
    </lineage>
</organism>
<proteinExistence type="predicted"/>
<dbReference type="RefSeq" id="WP_372389312.1">
    <property type="nucleotide sequence ID" value="NZ_JBGNYA010000001.1"/>
</dbReference>
<dbReference type="PANTHER" id="PTHR38074">
    <property type="entry name" value="ALTERED INHERITANCE OF MITOCHONDRIA PROTEIN 24, MITOCHONDRIAL"/>
    <property type="match status" value="1"/>
</dbReference>
<evidence type="ECO:0000313" key="2">
    <source>
        <dbReference type="EMBL" id="MFA1611198.1"/>
    </source>
</evidence>
<dbReference type="InterPro" id="IPR016031">
    <property type="entry name" value="Trp_RNA-bd_attenuator-like_dom"/>
</dbReference>
<dbReference type="PANTHER" id="PTHR38074:SF1">
    <property type="entry name" value="ALTERED INHERITANCE OF MITOCHONDRIA PROTEIN 24, MITOCHONDRIAL"/>
    <property type="match status" value="1"/>
</dbReference>
<accession>A0ABD5MFC3</accession>
<dbReference type="AlphaFoldDB" id="A0ABD5MFC3"/>
<feature type="region of interest" description="Disordered" evidence="1">
    <location>
        <begin position="1"/>
        <end position="22"/>
    </location>
</feature>
<keyword evidence="3" id="KW-1185">Reference proteome</keyword>
<sequence length="222" mass="23095">MELEEFTRSNAPEEGGTGFQKENARLLDVPVDGTVMVKAGTMIAYTGEMTFTGKSSAEGGITGFVKEAVSGEGTPVMEAEGSGHLYVADQGKKVQVLDLDADESISVNGNDVLAFESRIDYEINTIGSLSGAAAGGLTNVYLSGPGQVALTTHGDPLVMTPPVYTDPDATVAWSTNLSPSIATNKTIEIGQTSGEGMQMEFTGSEGFVVVQPHEEGGQTHGQ</sequence>
<name>A0ABD5MFC3_9EURY</name>
<dbReference type="InterPro" id="IPR036983">
    <property type="entry name" value="AIM24_sf"/>
</dbReference>
<dbReference type="Proteomes" id="UP001570511">
    <property type="component" value="Unassembled WGS sequence"/>
</dbReference>
<dbReference type="Gene3D" id="3.60.160.10">
    <property type="entry name" value="Mitochondrial biogenesis AIM24"/>
    <property type="match status" value="1"/>
</dbReference>
<comment type="caution">
    <text evidence="2">The sequence shown here is derived from an EMBL/GenBank/DDBJ whole genome shotgun (WGS) entry which is preliminary data.</text>
</comment>
<dbReference type="SUPFAM" id="SSF51219">
    <property type="entry name" value="TRAP-like"/>
    <property type="match status" value="1"/>
</dbReference>
<dbReference type="Pfam" id="PF01987">
    <property type="entry name" value="AIM24"/>
    <property type="match status" value="1"/>
</dbReference>
<dbReference type="InterPro" id="IPR002838">
    <property type="entry name" value="AIM24"/>
</dbReference>
<evidence type="ECO:0000313" key="3">
    <source>
        <dbReference type="Proteomes" id="UP001570511"/>
    </source>
</evidence>
<dbReference type="EMBL" id="JBGNYA010000001">
    <property type="protein sequence ID" value="MFA1611198.1"/>
    <property type="molecule type" value="Genomic_DNA"/>
</dbReference>